<organism evidence="2 3">
    <name type="scientific">Pristionchus mayeri</name>
    <dbReference type="NCBI Taxonomy" id="1317129"/>
    <lineage>
        <taxon>Eukaryota</taxon>
        <taxon>Metazoa</taxon>
        <taxon>Ecdysozoa</taxon>
        <taxon>Nematoda</taxon>
        <taxon>Chromadorea</taxon>
        <taxon>Rhabditida</taxon>
        <taxon>Rhabditina</taxon>
        <taxon>Diplogasteromorpha</taxon>
        <taxon>Diplogasteroidea</taxon>
        <taxon>Neodiplogasteridae</taxon>
        <taxon>Pristionchus</taxon>
    </lineage>
</organism>
<feature type="compositionally biased region" description="Pro residues" evidence="1">
    <location>
        <begin position="279"/>
        <end position="309"/>
    </location>
</feature>
<name>A0AAN4ZGI3_9BILA</name>
<accession>A0AAN4ZGI3</accession>
<feature type="region of interest" description="Disordered" evidence="1">
    <location>
        <begin position="1"/>
        <end position="24"/>
    </location>
</feature>
<evidence type="ECO:0000313" key="2">
    <source>
        <dbReference type="EMBL" id="GMR37270.1"/>
    </source>
</evidence>
<feature type="compositionally biased region" description="Low complexity" evidence="1">
    <location>
        <begin position="230"/>
        <end position="241"/>
    </location>
</feature>
<protein>
    <submittedName>
        <fullName evidence="2">Uncharacterized protein</fullName>
    </submittedName>
</protein>
<feature type="region of interest" description="Disordered" evidence="1">
    <location>
        <begin position="142"/>
        <end position="309"/>
    </location>
</feature>
<proteinExistence type="predicted"/>
<feature type="compositionally biased region" description="Basic and acidic residues" evidence="1">
    <location>
        <begin position="142"/>
        <end position="201"/>
    </location>
</feature>
<feature type="non-terminal residue" evidence="2">
    <location>
        <position position="1"/>
    </location>
</feature>
<dbReference type="Proteomes" id="UP001328107">
    <property type="component" value="Unassembled WGS sequence"/>
</dbReference>
<dbReference type="EMBL" id="BTRK01000002">
    <property type="protein sequence ID" value="GMR37270.1"/>
    <property type="molecule type" value="Genomic_DNA"/>
</dbReference>
<keyword evidence="3" id="KW-1185">Reference proteome</keyword>
<reference evidence="3" key="1">
    <citation type="submission" date="2022-10" db="EMBL/GenBank/DDBJ databases">
        <title>Genome assembly of Pristionchus species.</title>
        <authorList>
            <person name="Yoshida K."/>
            <person name="Sommer R.J."/>
        </authorList>
    </citation>
    <scope>NUCLEOTIDE SEQUENCE [LARGE SCALE GENOMIC DNA]</scope>
    <source>
        <strain evidence="3">RS5460</strain>
    </source>
</reference>
<comment type="caution">
    <text evidence="2">The sequence shown here is derived from an EMBL/GenBank/DDBJ whole genome shotgun (WGS) entry which is preliminary data.</text>
</comment>
<feature type="compositionally biased region" description="Pro residues" evidence="1">
    <location>
        <begin position="249"/>
        <end position="264"/>
    </location>
</feature>
<dbReference type="AlphaFoldDB" id="A0AAN4ZGI3"/>
<gene>
    <name evidence="2" type="ORF">PMAYCL1PPCAC_07465</name>
</gene>
<evidence type="ECO:0000256" key="1">
    <source>
        <dbReference type="SAM" id="MobiDB-lite"/>
    </source>
</evidence>
<sequence>RMAEKATYSFKGGFPHETGGPFSNEEMKKLYTEGNFRFETEITCHHEKGEDTRTLEDWMRRDSEKNLFNRVEADESEESIRRDMFTDDRDQAYEYAAEERRASAREEYVETMKKALDIISDPLLREKLLLLKCQYVEEENRMEDGRLNWERREQEVRAEREKKKEERIQEMERNARIEDGLKERLAELDRKKKEEEGKRQSEAALTRLSEKESSSGIPPPSLPSTQASLPSPSSVTSTVPPHNHSISHTPPPQSFNPNVPPRMRFPPQFAAPSHLAHPSFPPPPPPPFGVPPRPQYGAPPPPPLSPYVVPPHMSHPHSVPPHHQSLFLHPGFNPAMYLHGPSPPFPPQGFLMVNVPPPDGVAKTLHSYPPLPQGRK</sequence>
<evidence type="ECO:0000313" key="3">
    <source>
        <dbReference type="Proteomes" id="UP001328107"/>
    </source>
</evidence>